<gene>
    <name evidence="8" type="ORF">AAP_04105</name>
</gene>
<feature type="region of interest" description="Disordered" evidence="6">
    <location>
        <begin position="78"/>
        <end position="184"/>
    </location>
</feature>
<organism evidence="8 9">
    <name type="scientific">Ascosphaera apis ARSEF 7405</name>
    <dbReference type="NCBI Taxonomy" id="392613"/>
    <lineage>
        <taxon>Eukaryota</taxon>
        <taxon>Fungi</taxon>
        <taxon>Dikarya</taxon>
        <taxon>Ascomycota</taxon>
        <taxon>Pezizomycotina</taxon>
        <taxon>Eurotiomycetes</taxon>
        <taxon>Eurotiomycetidae</taxon>
        <taxon>Onygenales</taxon>
        <taxon>Ascosphaeraceae</taxon>
        <taxon>Ascosphaera</taxon>
    </lineage>
</organism>
<evidence type="ECO:0000256" key="4">
    <source>
        <dbReference type="ARBA" id="ARBA00037112"/>
    </source>
</evidence>
<dbReference type="GO" id="GO:0006979">
    <property type="term" value="P:response to oxidative stress"/>
    <property type="evidence" value="ECO:0007669"/>
    <property type="project" value="TreeGrafter"/>
</dbReference>
<feature type="region of interest" description="Disordered" evidence="6">
    <location>
        <begin position="1"/>
        <end position="54"/>
    </location>
</feature>
<evidence type="ECO:0000256" key="2">
    <source>
        <dbReference type="ARBA" id="ARBA00009540"/>
    </source>
</evidence>
<evidence type="ECO:0000256" key="3">
    <source>
        <dbReference type="ARBA" id="ARBA00023128"/>
    </source>
</evidence>
<evidence type="ECO:0000256" key="1">
    <source>
        <dbReference type="ARBA" id="ARBA00004173"/>
    </source>
</evidence>
<dbReference type="InterPro" id="IPR006571">
    <property type="entry name" value="TLDc_dom"/>
</dbReference>
<feature type="compositionally biased region" description="Polar residues" evidence="6">
    <location>
        <begin position="82"/>
        <end position="93"/>
    </location>
</feature>
<proteinExistence type="inferred from homology"/>
<feature type="domain" description="TLDc" evidence="7">
    <location>
        <begin position="194"/>
        <end position="451"/>
    </location>
</feature>
<dbReference type="PANTHER" id="PTHR23354:SF62">
    <property type="entry name" value="MUSTARD, ISOFORM V"/>
    <property type="match status" value="1"/>
</dbReference>
<evidence type="ECO:0000256" key="6">
    <source>
        <dbReference type="SAM" id="MobiDB-lite"/>
    </source>
</evidence>
<dbReference type="GO" id="GO:0005739">
    <property type="term" value="C:mitochondrion"/>
    <property type="evidence" value="ECO:0007669"/>
    <property type="project" value="UniProtKB-SubCell"/>
</dbReference>
<dbReference type="PANTHER" id="PTHR23354">
    <property type="entry name" value="NUCLEOLAR PROTEIN 7/ESTROGEN RECEPTOR COACTIVATOR-RELATED"/>
    <property type="match status" value="1"/>
</dbReference>
<reference evidence="8 9" key="1">
    <citation type="journal article" date="2016" name="Genome Biol. Evol.">
        <title>Divergent and convergent evolution of fungal pathogenicity.</title>
        <authorList>
            <person name="Shang Y."/>
            <person name="Xiao G."/>
            <person name="Zheng P."/>
            <person name="Cen K."/>
            <person name="Zhan S."/>
            <person name="Wang C."/>
        </authorList>
    </citation>
    <scope>NUCLEOTIDE SEQUENCE [LARGE SCALE GENOMIC DNA]</scope>
    <source>
        <strain evidence="8 9">ARSEF 7405</strain>
    </source>
</reference>
<dbReference type="SMART" id="SM00584">
    <property type="entry name" value="TLDc"/>
    <property type="match status" value="1"/>
</dbReference>
<dbReference type="VEuPathDB" id="FungiDB:AAP_04105"/>
<evidence type="ECO:0000259" key="7">
    <source>
        <dbReference type="PROSITE" id="PS51886"/>
    </source>
</evidence>
<comment type="similarity">
    <text evidence="2">Belongs to the OXR1 family.</text>
</comment>
<comment type="subcellular location">
    <subcellularLocation>
        <location evidence="1">Mitochondrion</location>
    </subcellularLocation>
</comment>
<accession>A0A167X8A5</accession>
<sequence length="451" mass="47721">MASDRPNVDSSKPLTTPPAPGPPHDEPTQARPDTATAPRPDTVTSDQSEIGPGSYISSVASYFSYPARHVVSGLYRRFTDPGQLTNDNSSTTAAAGETRASGKQNQQGHRSRHSRSENDGDEDNGNGNGAMPLSSKFGSKFSSSRSRSGAGTGTASSSGSYTPPPRPRDASPFNPPPLTPLTLKASGNISSADLVLTKALAEEIRLLVPPRLQLLDTWELGYSLERDGSSLATLYARCRDIAARHPRAGYVLVVKDTSETGNESASSVATGKSNGSLFGAYLTDPPRPSSHFYGTGECFLWKASTIPFAGSVAASPMLKTIANPGSGADSREASQTRVEALREAHLPPPPSADTTDMARSTSIINSPSQSGTSTPNRLRFKAFPYSGINDYMIFCQSDYLSIGGGDGHYGLWIDDGCEKGISSPSLTFGNEPLSEEGTKFDILGVEVWYIG</sequence>
<evidence type="ECO:0000313" key="9">
    <source>
        <dbReference type="Proteomes" id="UP000242877"/>
    </source>
</evidence>
<comment type="function">
    <text evidence="4">May be involved in protection from oxidative damage.</text>
</comment>
<keyword evidence="9" id="KW-1185">Reference proteome</keyword>
<dbReference type="AlphaFoldDB" id="A0A167X8A5"/>
<evidence type="ECO:0000256" key="5">
    <source>
        <dbReference type="ARBA" id="ARBA00040604"/>
    </source>
</evidence>
<dbReference type="PROSITE" id="PS51886">
    <property type="entry name" value="TLDC"/>
    <property type="match status" value="1"/>
</dbReference>
<dbReference type="EMBL" id="AZGZ01000019">
    <property type="protein sequence ID" value="KZZ89754.1"/>
    <property type="molecule type" value="Genomic_DNA"/>
</dbReference>
<dbReference type="Pfam" id="PF07534">
    <property type="entry name" value="TLD"/>
    <property type="match status" value="2"/>
</dbReference>
<feature type="compositionally biased region" description="Low complexity" evidence="6">
    <location>
        <begin position="134"/>
        <end position="160"/>
    </location>
</feature>
<comment type="caution">
    <text evidence="8">The sequence shown here is derived from an EMBL/GenBank/DDBJ whole genome shotgun (WGS) entry which is preliminary data.</text>
</comment>
<dbReference type="GO" id="GO:0005634">
    <property type="term" value="C:nucleus"/>
    <property type="evidence" value="ECO:0007669"/>
    <property type="project" value="TreeGrafter"/>
</dbReference>
<name>A0A167X8A5_9EURO</name>
<dbReference type="OrthoDB" id="26679at2759"/>
<evidence type="ECO:0000313" key="8">
    <source>
        <dbReference type="EMBL" id="KZZ89754.1"/>
    </source>
</evidence>
<protein>
    <recommendedName>
        <fullName evidence="5">Oxidation resistance protein 1</fullName>
    </recommendedName>
</protein>
<dbReference type="Proteomes" id="UP000242877">
    <property type="component" value="Unassembled WGS sequence"/>
</dbReference>
<keyword evidence="3" id="KW-0496">Mitochondrion</keyword>